<evidence type="ECO:0000313" key="3">
    <source>
        <dbReference type="EMBL" id="QJR34535.1"/>
    </source>
</evidence>
<proteinExistence type="predicted"/>
<accession>A0A6M4IKE8</accession>
<evidence type="ECO:0000313" key="4">
    <source>
        <dbReference type="Proteomes" id="UP000500938"/>
    </source>
</evidence>
<sequence length="79" mass="8614">MKGKLVRIGNSRGVRLAKPLIEEAGLTDDVEIRVQGGALIITSVESPRAGWAESVTKYGPSKLLDEPSATVFDESEWTW</sequence>
<dbReference type="SMART" id="SM00966">
    <property type="entry name" value="SpoVT_AbrB"/>
    <property type="match status" value="1"/>
</dbReference>
<dbReference type="InterPro" id="IPR007159">
    <property type="entry name" value="SpoVT-AbrB_dom"/>
</dbReference>
<dbReference type="GO" id="GO:0003677">
    <property type="term" value="F:DNA binding"/>
    <property type="evidence" value="ECO:0007669"/>
    <property type="project" value="UniProtKB-UniRule"/>
</dbReference>
<dbReference type="KEGG" id="ggr:HKW67_02870"/>
<reference evidence="3 4" key="1">
    <citation type="submission" date="2020-05" db="EMBL/GenBank/DDBJ databases">
        <title>Complete genome sequence of Gemmatimonas greenlandica TET16.</title>
        <authorList>
            <person name="Zeng Y."/>
        </authorList>
    </citation>
    <scope>NUCLEOTIDE SEQUENCE [LARGE SCALE GENOMIC DNA]</scope>
    <source>
        <strain evidence="3 4">TET16</strain>
    </source>
</reference>
<feature type="domain" description="SpoVT-AbrB" evidence="2">
    <location>
        <begin position="3"/>
        <end position="46"/>
    </location>
</feature>
<keyword evidence="1 3" id="KW-0238">DNA-binding</keyword>
<keyword evidence="4" id="KW-1185">Reference proteome</keyword>
<evidence type="ECO:0000256" key="1">
    <source>
        <dbReference type="PROSITE-ProRule" id="PRU01076"/>
    </source>
</evidence>
<dbReference type="EMBL" id="CP053085">
    <property type="protein sequence ID" value="QJR34535.1"/>
    <property type="molecule type" value="Genomic_DNA"/>
</dbReference>
<dbReference type="RefSeq" id="WP_171223961.1">
    <property type="nucleotide sequence ID" value="NZ_CP053085.1"/>
</dbReference>
<dbReference type="InterPro" id="IPR037914">
    <property type="entry name" value="SpoVT-AbrB_sf"/>
</dbReference>
<dbReference type="Proteomes" id="UP000500938">
    <property type="component" value="Chromosome"/>
</dbReference>
<protein>
    <submittedName>
        <fullName evidence="3">AbrB/MazE/SpoVT family DNA-binding domain-containing protein</fullName>
    </submittedName>
</protein>
<dbReference type="Gene3D" id="2.10.260.10">
    <property type="match status" value="1"/>
</dbReference>
<dbReference type="SUPFAM" id="SSF89447">
    <property type="entry name" value="AbrB/MazE/MraZ-like"/>
    <property type="match status" value="1"/>
</dbReference>
<name>A0A6M4IKE8_9BACT</name>
<evidence type="ECO:0000259" key="2">
    <source>
        <dbReference type="PROSITE" id="PS51740"/>
    </source>
</evidence>
<gene>
    <name evidence="3" type="ORF">HKW67_02870</name>
</gene>
<organism evidence="3 4">
    <name type="scientific">Gemmatimonas groenlandica</name>
    <dbReference type="NCBI Taxonomy" id="2732249"/>
    <lineage>
        <taxon>Bacteria</taxon>
        <taxon>Pseudomonadati</taxon>
        <taxon>Gemmatimonadota</taxon>
        <taxon>Gemmatimonadia</taxon>
        <taxon>Gemmatimonadales</taxon>
        <taxon>Gemmatimonadaceae</taxon>
        <taxon>Gemmatimonas</taxon>
    </lineage>
</organism>
<dbReference type="PROSITE" id="PS51740">
    <property type="entry name" value="SPOVT_ABRB"/>
    <property type="match status" value="1"/>
</dbReference>
<dbReference type="AlphaFoldDB" id="A0A6M4IKE8"/>